<name>A0ABT8DZY5_9BURK</name>
<evidence type="ECO:0000313" key="1">
    <source>
        <dbReference type="EMBL" id="MDN3923127.1"/>
    </source>
</evidence>
<sequence length="348" mass="36724">MVLLPERRELPMPLPLPIRVEAVAMVEPPKAVVKKFAAGASFAKAEPIPPGAIEVCGVGWVSLPPDASASDAPPPDWQRQWEAQAETLRAQAVATLQARGDAFSRVLARLIQNDTEGAAAAAAGSSDPRAYGLAWQACSRPGAGPACQQLSLRRWTQLEPGNAWPWLGMLSEARQRGDASGVEEALHRAAGAETMDGGFGRFTGGIDEALPADAPVGARSTLQLETIGRESAFALGWLGAGGFSSSCSAEAVRDANRRQNCVAIAKLLASKGRGLVDVAIGARVGERLGLSADEIDVTPAQVKAAQQAFPVPEELASCAALRQMQDWMREVARDGEWRALQARLPPKS</sequence>
<dbReference type="Proteomes" id="UP001228044">
    <property type="component" value="Unassembled WGS sequence"/>
</dbReference>
<keyword evidence="2" id="KW-1185">Reference proteome</keyword>
<organism evidence="1 2">
    <name type="scientific">Roseateles violae</name>
    <dbReference type="NCBI Taxonomy" id="3058042"/>
    <lineage>
        <taxon>Bacteria</taxon>
        <taxon>Pseudomonadati</taxon>
        <taxon>Pseudomonadota</taxon>
        <taxon>Betaproteobacteria</taxon>
        <taxon>Burkholderiales</taxon>
        <taxon>Sphaerotilaceae</taxon>
        <taxon>Roseateles</taxon>
    </lineage>
</organism>
<protein>
    <submittedName>
        <fullName evidence="1">Uncharacterized protein</fullName>
    </submittedName>
</protein>
<evidence type="ECO:0000313" key="2">
    <source>
        <dbReference type="Proteomes" id="UP001228044"/>
    </source>
</evidence>
<reference evidence="1 2" key="1">
    <citation type="submission" date="2023-06" db="EMBL/GenBank/DDBJ databases">
        <title>Pelomonas sp. PFR6 16S ribosomal RNA gene Genome sequencing and assembly.</title>
        <authorList>
            <person name="Woo H."/>
        </authorList>
    </citation>
    <scope>NUCLEOTIDE SEQUENCE [LARGE SCALE GENOMIC DNA]</scope>
    <source>
        <strain evidence="1 2">PFR6</strain>
    </source>
</reference>
<dbReference type="EMBL" id="JAUHHC010000007">
    <property type="protein sequence ID" value="MDN3923127.1"/>
    <property type="molecule type" value="Genomic_DNA"/>
</dbReference>
<gene>
    <name evidence="1" type="ORF">QWJ38_22800</name>
</gene>
<comment type="caution">
    <text evidence="1">The sequence shown here is derived from an EMBL/GenBank/DDBJ whole genome shotgun (WGS) entry which is preliminary data.</text>
</comment>
<accession>A0ABT8DZY5</accession>
<proteinExistence type="predicted"/>